<dbReference type="OrthoDB" id="7053173at2"/>
<feature type="domain" description="Asparagine synthetase" evidence="5">
    <location>
        <begin position="194"/>
        <end position="586"/>
    </location>
</feature>
<evidence type="ECO:0000313" key="6">
    <source>
        <dbReference type="EMBL" id="TWP43537.1"/>
    </source>
</evidence>
<comment type="pathway">
    <text evidence="1">Amino-acid biosynthesis; L-asparagine biosynthesis; L-asparagine from L-aspartate (L-Gln route): step 1/1.</text>
</comment>
<evidence type="ECO:0000256" key="1">
    <source>
        <dbReference type="ARBA" id="ARBA00005187"/>
    </source>
</evidence>
<dbReference type="Proteomes" id="UP000316639">
    <property type="component" value="Unassembled WGS sequence"/>
</dbReference>
<sequence length="607" mass="65493">MFWYGGFRGPAQARREPRHSSRMWLDVTDCWLVGSRQEQEIRTARTAIWSVAIVGSCGASGAEVAHLATQGVRDEVARRWPGAYAVVETTDEATTVWTDLGGVWPIYTLADNGVYWASSSRALAALTAQELDTYQLAVELLAPAVARMSHDRSMFAGVSLVPPGHRVVLSNTGHVDVQQVWRPQSRSGDLTFRLRAELSVAAAVRVEGAKNPTVDLSGGLDSTSLALLAAERLCPDRTITGVTVHATEATTEGDLGYAREAGAHPGITHRFMPISATGYEPYRALDTVPVTDEPAPSTIAYKHFAAQLDWMRDQFGTDCHMTGDGGDSLLCTEPIMLADLVASRRLRRAWTESVAWARLRRSAVWPLLADSVRTARSDRPAALRSLARAWRTGRPGRNTSAVNWVPAALQPGWSTAEARELAASLVTGIAAHSAPLPRTGFTSLVAAEAMSAVGRTARADVQIAEHHGVPLHNPFLDSRVVDAYLSIPLDARPGPAEYKPVLRRAMDDLFSPALARRTTKGSFTSDFYQGMRTNLDALRDLADGHLAVLGLVDPARLRHELSSAAAGVPGAFESVDPVISAEAWLRALHSAEPVEWSTTPRAGEGAS</sequence>
<gene>
    <name evidence="6" type="ORF">FKR81_42335</name>
</gene>
<dbReference type="InterPro" id="IPR014729">
    <property type="entry name" value="Rossmann-like_a/b/a_fold"/>
</dbReference>
<evidence type="ECO:0000256" key="3">
    <source>
        <dbReference type="ARBA" id="ARBA00022888"/>
    </source>
</evidence>
<dbReference type="Pfam" id="PF00733">
    <property type="entry name" value="Asn_synthase"/>
    <property type="match status" value="1"/>
</dbReference>
<keyword evidence="3" id="KW-0061">Asparagine biosynthesis</keyword>
<name>A0A563EFD0_9PSEU</name>
<reference evidence="6 7" key="1">
    <citation type="submission" date="2019-07" db="EMBL/GenBank/DDBJ databases">
        <title>Lentzea xizangensis sp. nov., isolated from Qinghai-Tibetan Plateau Soils.</title>
        <authorList>
            <person name="Huang J."/>
        </authorList>
    </citation>
    <scope>NUCLEOTIDE SEQUENCE [LARGE SCALE GENOMIC DNA]</scope>
    <source>
        <strain evidence="6 7">FXJ1.1311</strain>
    </source>
</reference>
<dbReference type="Gene3D" id="3.60.20.10">
    <property type="entry name" value="Glutamine Phosphoribosylpyrophosphate, subunit 1, domain 1"/>
    <property type="match status" value="1"/>
</dbReference>
<evidence type="ECO:0000259" key="5">
    <source>
        <dbReference type="Pfam" id="PF00733"/>
    </source>
</evidence>
<protein>
    <recommendedName>
        <fullName evidence="2">asparagine synthase (glutamine-hydrolyzing)</fullName>
        <ecNumber evidence="2">6.3.5.4</ecNumber>
    </recommendedName>
</protein>
<dbReference type="EMBL" id="VOBR01000062">
    <property type="protein sequence ID" value="TWP43537.1"/>
    <property type="molecule type" value="Genomic_DNA"/>
</dbReference>
<comment type="caution">
    <text evidence="6">The sequence shown here is derived from an EMBL/GenBank/DDBJ whole genome shotgun (WGS) entry which is preliminary data.</text>
</comment>
<evidence type="ECO:0000313" key="7">
    <source>
        <dbReference type="Proteomes" id="UP000316639"/>
    </source>
</evidence>
<dbReference type="InterPro" id="IPR029055">
    <property type="entry name" value="Ntn_hydrolases_N"/>
</dbReference>
<dbReference type="InterPro" id="IPR051786">
    <property type="entry name" value="ASN_synthetase/amidase"/>
</dbReference>
<keyword evidence="7" id="KW-1185">Reference proteome</keyword>
<dbReference type="SUPFAM" id="SSF52402">
    <property type="entry name" value="Adenine nucleotide alpha hydrolases-like"/>
    <property type="match status" value="1"/>
</dbReference>
<dbReference type="NCBIfam" id="NF033561">
    <property type="entry name" value="macrolact_Ik_Al"/>
    <property type="match status" value="1"/>
</dbReference>
<dbReference type="AlphaFoldDB" id="A0A563EFD0"/>
<comment type="catalytic activity">
    <reaction evidence="4">
        <text>L-aspartate + L-glutamine + ATP + H2O = L-asparagine + L-glutamate + AMP + diphosphate + H(+)</text>
        <dbReference type="Rhea" id="RHEA:12228"/>
        <dbReference type="ChEBI" id="CHEBI:15377"/>
        <dbReference type="ChEBI" id="CHEBI:15378"/>
        <dbReference type="ChEBI" id="CHEBI:29985"/>
        <dbReference type="ChEBI" id="CHEBI:29991"/>
        <dbReference type="ChEBI" id="CHEBI:30616"/>
        <dbReference type="ChEBI" id="CHEBI:33019"/>
        <dbReference type="ChEBI" id="CHEBI:58048"/>
        <dbReference type="ChEBI" id="CHEBI:58359"/>
        <dbReference type="ChEBI" id="CHEBI:456215"/>
        <dbReference type="EC" id="6.3.5.4"/>
    </reaction>
</comment>
<dbReference type="PANTHER" id="PTHR43284">
    <property type="entry name" value="ASPARAGINE SYNTHETASE (GLUTAMINE-HYDROLYZING)"/>
    <property type="match status" value="1"/>
</dbReference>
<evidence type="ECO:0000256" key="2">
    <source>
        <dbReference type="ARBA" id="ARBA00012737"/>
    </source>
</evidence>
<dbReference type="GO" id="GO:0006529">
    <property type="term" value="P:asparagine biosynthetic process"/>
    <property type="evidence" value="ECO:0007669"/>
    <property type="project" value="UniProtKB-KW"/>
</dbReference>
<evidence type="ECO:0000256" key="4">
    <source>
        <dbReference type="ARBA" id="ARBA00048741"/>
    </source>
</evidence>
<dbReference type="SUPFAM" id="SSF56235">
    <property type="entry name" value="N-terminal nucleophile aminohydrolases (Ntn hydrolases)"/>
    <property type="match status" value="1"/>
</dbReference>
<dbReference type="Gene3D" id="3.40.50.620">
    <property type="entry name" value="HUPs"/>
    <property type="match status" value="2"/>
</dbReference>
<dbReference type="GO" id="GO:0004066">
    <property type="term" value="F:asparagine synthase (glutamine-hydrolyzing) activity"/>
    <property type="evidence" value="ECO:0007669"/>
    <property type="project" value="UniProtKB-EC"/>
</dbReference>
<keyword evidence="3" id="KW-0028">Amino-acid biosynthesis</keyword>
<dbReference type="InterPro" id="IPR001962">
    <property type="entry name" value="Asn_synthase"/>
</dbReference>
<dbReference type="PANTHER" id="PTHR43284:SF1">
    <property type="entry name" value="ASPARAGINE SYNTHETASE"/>
    <property type="match status" value="1"/>
</dbReference>
<dbReference type="EC" id="6.3.5.4" evidence="2"/>
<dbReference type="RefSeq" id="WP_146361141.1">
    <property type="nucleotide sequence ID" value="NZ_VOBR01000062.1"/>
</dbReference>
<proteinExistence type="predicted"/>
<accession>A0A563EFD0</accession>
<organism evidence="6 7">
    <name type="scientific">Lentzea tibetensis</name>
    <dbReference type="NCBI Taxonomy" id="2591470"/>
    <lineage>
        <taxon>Bacteria</taxon>
        <taxon>Bacillati</taxon>
        <taxon>Actinomycetota</taxon>
        <taxon>Actinomycetes</taxon>
        <taxon>Pseudonocardiales</taxon>
        <taxon>Pseudonocardiaceae</taxon>
        <taxon>Lentzea</taxon>
    </lineage>
</organism>